<dbReference type="SUPFAM" id="SSF160240">
    <property type="entry name" value="Cation efflux protein cytoplasmic domain-like"/>
    <property type="match status" value="1"/>
</dbReference>
<evidence type="ECO:0000256" key="2">
    <source>
        <dbReference type="ARBA" id="ARBA00008114"/>
    </source>
</evidence>
<reference evidence="10" key="1">
    <citation type="submission" date="2019-11" db="EMBL/GenBank/DDBJ databases">
        <title>Microbial mats filling the niche in hypersaline microbial mats.</title>
        <authorList>
            <person name="Wong H.L."/>
            <person name="Macleod F.I."/>
            <person name="White R.A. III"/>
            <person name="Burns B.P."/>
        </authorList>
    </citation>
    <scope>NUCLEOTIDE SEQUENCE</scope>
    <source>
        <strain evidence="10">Bin_327</strain>
    </source>
</reference>
<dbReference type="AlphaFoldDB" id="A0A9D5QCW2"/>
<dbReference type="Pfam" id="PF16916">
    <property type="entry name" value="ZT_dimer"/>
    <property type="match status" value="1"/>
</dbReference>
<feature type="transmembrane region" description="Helical" evidence="7">
    <location>
        <begin position="9"/>
        <end position="31"/>
    </location>
</feature>
<evidence type="ECO:0000256" key="6">
    <source>
        <dbReference type="ARBA" id="ARBA00023136"/>
    </source>
</evidence>
<name>A0A9D5QCW2_UNCW3</name>
<comment type="caution">
    <text evidence="10">The sequence shown here is derived from an EMBL/GenBank/DDBJ whole genome shotgun (WGS) entry which is preliminary data.</text>
</comment>
<dbReference type="FunFam" id="1.20.1510.10:FF:000006">
    <property type="entry name" value="Divalent cation efflux transporter"/>
    <property type="match status" value="1"/>
</dbReference>
<feature type="transmembrane region" description="Helical" evidence="7">
    <location>
        <begin position="73"/>
        <end position="96"/>
    </location>
</feature>
<dbReference type="InterPro" id="IPR036837">
    <property type="entry name" value="Cation_efflux_CTD_sf"/>
</dbReference>
<dbReference type="PANTHER" id="PTHR43840">
    <property type="entry name" value="MITOCHONDRIAL METAL TRANSPORTER 1-RELATED"/>
    <property type="match status" value="1"/>
</dbReference>
<feature type="transmembrane region" description="Helical" evidence="7">
    <location>
        <begin position="152"/>
        <end position="172"/>
    </location>
</feature>
<dbReference type="InterPro" id="IPR050291">
    <property type="entry name" value="CDF_Transporter"/>
</dbReference>
<accession>A0A9D5QCW2</accession>
<dbReference type="InterPro" id="IPR027469">
    <property type="entry name" value="Cation_efflux_TMD_sf"/>
</dbReference>
<evidence type="ECO:0000256" key="4">
    <source>
        <dbReference type="ARBA" id="ARBA00022692"/>
    </source>
</evidence>
<proteinExistence type="inferred from homology"/>
<evidence type="ECO:0000256" key="7">
    <source>
        <dbReference type="SAM" id="Phobius"/>
    </source>
</evidence>
<feature type="transmembrane region" description="Helical" evidence="7">
    <location>
        <begin position="43"/>
        <end position="61"/>
    </location>
</feature>
<comment type="similarity">
    <text evidence="2">Belongs to the cation diffusion facilitator (CDF) transporter (TC 2.A.4) family.</text>
</comment>
<evidence type="ECO:0000256" key="1">
    <source>
        <dbReference type="ARBA" id="ARBA00004141"/>
    </source>
</evidence>
<keyword evidence="6 7" id="KW-0472">Membrane</keyword>
<dbReference type="Pfam" id="PF01545">
    <property type="entry name" value="Cation_efflux"/>
    <property type="match status" value="1"/>
</dbReference>
<dbReference type="GO" id="GO:0016020">
    <property type="term" value="C:membrane"/>
    <property type="evidence" value="ECO:0007669"/>
    <property type="project" value="UniProtKB-SubCell"/>
</dbReference>
<feature type="transmembrane region" description="Helical" evidence="7">
    <location>
        <begin position="178"/>
        <end position="195"/>
    </location>
</feature>
<evidence type="ECO:0000313" key="10">
    <source>
        <dbReference type="EMBL" id="MBD3365098.1"/>
    </source>
</evidence>
<dbReference type="SUPFAM" id="SSF161111">
    <property type="entry name" value="Cation efflux protein transmembrane domain-like"/>
    <property type="match status" value="1"/>
</dbReference>
<dbReference type="InterPro" id="IPR027470">
    <property type="entry name" value="Cation_efflux_CTD"/>
</dbReference>
<dbReference type="InterPro" id="IPR002524">
    <property type="entry name" value="Cation_efflux"/>
</dbReference>
<dbReference type="Gene3D" id="3.30.70.1350">
    <property type="entry name" value="Cation efflux protein, cytoplasmic domain"/>
    <property type="match status" value="1"/>
</dbReference>
<keyword evidence="5 7" id="KW-1133">Transmembrane helix</keyword>
<dbReference type="PANTHER" id="PTHR43840:SF15">
    <property type="entry name" value="MITOCHONDRIAL METAL TRANSPORTER 1-RELATED"/>
    <property type="match status" value="1"/>
</dbReference>
<dbReference type="NCBIfam" id="TIGR01297">
    <property type="entry name" value="CDF"/>
    <property type="match status" value="1"/>
</dbReference>
<evidence type="ECO:0000313" key="11">
    <source>
        <dbReference type="Proteomes" id="UP000630660"/>
    </source>
</evidence>
<feature type="domain" description="Cation efflux protein cytoplasmic" evidence="9">
    <location>
        <begin position="208"/>
        <end position="284"/>
    </location>
</feature>
<comment type="subcellular location">
    <subcellularLocation>
        <location evidence="1">Membrane</location>
        <topology evidence="1">Multi-pass membrane protein</topology>
    </subcellularLocation>
</comment>
<evidence type="ECO:0000259" key="9">
    <source>
        <dbReference type="Pfam" id="PF16916"/>
    </source>
</evidence>
<keyword evidence="3" id="KW-0813">Transport</keyword>
<dbReference type="Proteomes" id="UP000630660">
    <property type="component" value="Unassembled WGS sequence"/>
</dbReference>
<dbReference type="Gene3D" id="1.20.1510.10">
    <property type="entry name" value="Cation efflux protein transmembrane domain"/>
    <property type="match status" value="1"/>
</dbReference>
<keyword evidence="4 7" id="KW-0812">Transmembrane</keyword>
<protein>
    <submittedName>
        <fullName evidence="10">Cation diffusion facilitator family transporter</fullName>
    </submittedName>
</protein>
<evidence type="ECO:0000256" key="5">
    <source>
        <dbReference type="ARBA" id="ARBA00022989"/>
    </source>
</evidence>
<dbReference type="GO" id="GO:0008324">
    <property type="term" value="F:monoatomic cation transmembrane transporter activity"/>
    <property type="evidence" value="ECO:0007669"/>
    <property type="project" value="InterPro"/>
</dbReference>
<gene>
    <name evidence="10" type="ORF">GF359_07770</name>
</gene>
<sequence length="287" mass="30862">MSRKRAQAVLILSTAANIALFGLKVTVGILASSRALLADGINSGLDIFFSVMILISFRLASKPPDKEHPYGHGNIEVLVAFIAALVIFATGGFLIYDGINTSFNPRLQAPGWMALAAAGFTILTKVILYIYAGSVSRKWRSPAVKVQAADHLVDIMATSVAVVGIFVARMGVLFFDPVGAVIIGGFICWTGIKLLRENIKVLLDAHPAEKFLNRLKECARGCKGVTQVPTIRAHPVGTYFFLEITVTVKGNLSVKQGHDIAEGVKQMLMDCEGSLKDVIVHVEPASD</sequence>
<dbReference type="EMBL" id="WJKJ01000257">
    <property type="protein sequence ID" value="MBD3365098.1"/>
    <property type="molecule type" value="Genomic_DNA"/>
</dbReference>
<evidence type="ECO:0000259" key="8">
    <source>
        <dbReference type="Pfam" id="PF01545"/>
    </source>
</evidence>
<feature type="domain" description="Cation efflux protein transmembrane" evidence="8">
    <location>
        <begin position="10"/>
        <end position="203"/>
    </location>
</feature>
<feature type="transmembrane region" description="Helical" evidence="7">
    <location>
        <begin position="111"/>
        <end position="131"/>
    </location>
</feature>
<evidence type="ECO:0000256" key="3">
    <source>
        <dbReference type="ARBA" id="ARBA00022448"/>
    </source>
</evidence>
<organism evidence="10 11">
    <name type="scientific">candidate division WOR-3 bacterium</name>
    <dbReference type="NCBI Taxonomy" id="2052148"/>
    <lineage>
        <taxon>Bacteria</taxon>
        <taxon>Bacteria division WOR-3</taxon>
    </lineage>
</organism>
<dbReference type="InterPro" id="IPR058533">
    <property type="entry name" value="Cation_efflux_TM"/>
</dbReference>